<gene>
    <name evidence="3" type="ORF">CP98_04912</name>
</gene>
<dbReference type="eggNOG" id="ENOG502ZREC">
    <property type="taxonomic scope" value="Bacteria"/>
</dbReference>
<evidence type="ECO:0008006" key="5">
    <source>
        <dbReference type="Google" id="ProtNLM"/>
    </source>
</evidence>
<reference evidence="3 4" key="1">
    <citation type="submission" date="2014-03" db="EMBL/GenBank/DDBJ databases">
        <title>Genome sequence of Sphingobium yanoikuyae B1.</title>
        <authorList>
            <person name="Gan H.M."/>
            <person name="Gan H.Y."/>
            <person name="Savka M.A."/>
        </authorList>
    </citation>
    <scope>NUCLEOTIDE SEQUENCE [LARGE SCALE GENOMIC DNA]</scope>
    <source>
        <strain evidence="3 4">B1</strain>
    </source>
</reference>
<keyword evidence="2" id="KW-0472">Membrane</keyword>
<protein>
    <recommendedName>
        <fullName evidence="5">Transmembrane anchor protein</fullName>
    </recommendedName>
</protein>
<name>A0A084E8K9_SPHYA</name>
<comment type="caution">
    <text evidence="3">The sequence shown here is derived from an EMBL/GenBank/DDBJ whole genome shotgun (WGS) entry which is preliminary data.</text>
</comment>
<accession>A0A084E8K9</accession>
<dbReference type="PATRIC" id="fig|13690.10.peg.5076"/>
<feature type="region of interest" description="Disordered" evidence="1">
    <location>
        <begin position="63"/>
        <end position="95"/>
    </location>
</feature>
<dbReference type="RefSeq" id="WP_037522680.1">
    <property type="nucleotide sequence ID" value="NZ_DAIQKB010000047.1"/>
</dbReference>
<dbReference type="EMBL" id="JGVR01000053">
    <property type="protein sequence ID" value="KEZ14301.1"/>
    <property type="molecule type" value="Genomic_DNA"/>
</dbReference>
<evidence type="ECO:0000256" key="2">
    <source>
        <dbReference type="SAM" id="Phobius"/>
    </source>
</evidence>
<keyword evidence="2" id="KW-1133">Transmembrane helix</keyword>
<evidence type="ECO:0000313" key="3">
    <source>
        <dbReference type="EMBL" id="KEZ14301.1"/>
    </source>
</evidence>
<feature type="transmembrane region" description="Helical" evidence="2">
    <location>
        <begin position="21"/>
        <end position="40"/>
    </location>
</feature>
<dbReference type="AlphaFoldDB" id="A0A084E8K9"/>
<sequence>MTRPHTPQPGELPSLGQLNRATLIALGAAAALLVTIVLPAEYGYDPTGVGGMLGLTEMGKVKQAEHRDEAPATKPALPVPATPEQAQASRPVGQPVTVSLTLKPNEGREVKATMKAGEALVYRWHTDGAEVRFELHGEEFGAPADQYSSYEKGTAAKADGSFRAPFDGTHGWYWRNRTDKPVTITVTATGEFSSFAAKP</sequence>
<organism evidence="3 4">
    <name type="scientific">Sphingobium yanoikuyae</name>
    <name type="common">Sphingomonas yanoikuyae</name>
    <dbReference type="NCBI Taxonomy" id="13690"/>
    <lineage>
        <taxon>Bacteria</taxon>
        <taxon>Pseudomonadati</taxon>
        <taxon>Pseudomonadota</taxon>
        <taxon>Alphaproteobacteria</taxon>
        <taxon>Sphingomonadales</taxon>
        <taxon>Sphingomonadaceae</taxon>
        <taxon>Sphingobium</taxon>
    </lineage>
</organism>
<keyword evidence="2" id="KW-0812">Transmembrane</keyword>
<evidence type="ECO:0000256" key="1">
    <source>
        <dbReference type="SAM" id="MobiDB-lite"/>
    </source>
</evidence>
<dbReference type="Proteomes" id="UP000028534">
    <property type="component" value="Unassembled WGS sequence"/>
</dbReference>
<proteinExistence type="predicted"/>
<evidence type="ECO:0000313" key="4">
    <source>
        <dbReference type="Proteomes" id="UP000028534"/>
    </source>
</evidence>